<accession>A0ABC9AH51</accession>
<dbReference type="Pfam" id="PF22486">
    <property type="entry name" value="MATH_2"/>
    <property type="match status" value="1"/>
</dbReference>
<comment type="pathway">
    <text evidence="1">Protein modification; protein ubiquitination.</text>
</comment>
<evidence type="ECO:0000256" key="2">
    <source>
        <dbReference type="ARBA" id="ARBA00010846"/>
    </source>
</evidence>
<dbReference type="SMART" id="SM00061">
    <property type="entry name" value="MATH"/>
    <property type="match status" value="1"/>
</dbReference>
<reference evidence="6" key="1">
    <citation type="submission" date="2024-06" db="EMBL/GenBank/DDBJ databases">
        <authorList>
            <person name="Ryan C."/>
        </authorList>
    </citation>
    <scope>NUCLEOTIDE SEQUENCE [LARGE SCALE GENOMIC DNA]</scope>
</reference>
<dbReference type="SUPFAM" id="SSF54695">
    <property type="entry name" value="POZ domain"/>
    <property type="match status" value="1"/>
</dbReference>
<keyword evidence="6" id="KW-1185">Reference proteome</keyword>
<dbReference type="InterPro" id="IPR000210">
    <property type="entry name" value="BTB/POZ_dom"/>
</dbReference>
<evidence type="ECO:0000256" key="1">
    <source>
        <dbReference type="ARBA" id="ARBA00004906"/>
    </source>
</evidence>
<dbReference type="SUPFAM" id="SSF49599">
    <property type="entry name" value="TRAF domain-like"/>
    <property type="match status" value="1"/>
</dbReference>
<name>A0ABC9AH51_9POAL</name>
<reference evidence="5 6" key="2">
    <citation type="submission" date="2024-10" db="EMBL/GenBank/DDBJ databases">
        <authorList>
            <person name="Ryan C."/>
        </authorList>
    </citation>
    <scope>NUCLEOTIDE SEQUENCE [LARGE SCALE GENOMIC DNA]</scope>
</reference>
<dbReference type="SMART" id="SM00225">
    <property type="entry name" value="BTB"/>
    <property type="match status" value="1"/>
</dbReference>
<dbReference type="Gene3D" id="2.60.210.10">
    <property type="entry name" value="Apoptosis, Tumor Necrosis Factor Receptor Associated Protein 2, Chain A"/>
    <property type="match status" value="1"/>
</dbReference>
<dbReference type="EMBL" id="OZ075131">
    <property type="protein sequence ID" value="CAL4979514.1"/>
    <property type="molecule type" value="Genomic_DNA"/>
</dbReference>
<comment type="similarity">
    <text evidence="2">Belongs to the Tdpoz family.</text>
</comment>
<dbReference type="Proteomes" id="UP001497457">
    <property type="component" value="Chromosome 21rd"/>
</dbReference>
<dbReference type="PROSITE" id="PS50144">
    <property type="entry name" value="MATH"/>
    <property type="match status" value="1"/>
</dbReference>
<evidence type="ECO:0000313" key="5">
    <source>
        <dbReference type="EMBL" id="CAL4979514.1"/>
    </source>
</evidence>
<dbReference type="AlphaFoldDB" id="A0ABC9AH51"/>
<feature type="domain" description="BTB" evidence="3">
    <location>
        <begin position="190"/>
        <end position="257"/>
    </location>
</feature>
<dbReference type="InterPro" id="IPR008974">
    <property type="entry name" value="TRAF-like"/>
</dbReference>
<feature type="domain" description="MATH" evidence="4">
    <location>
        <begin position="24"/>
        <end position="152"/>
    </location>
</feature>
<dbReference type="InterPro" id="IPR002083">
    <property type="entry name" value="MATH/TRAF_dom"/>
</dbReference>
<dbReference type="CDD" id="cd18280">
    <property type="entry name" value="BTB_POZ_BPM_plant"/>
    <property type="match status" value="1"/>
</dbReference>
<organism evidence="5 6">
    <name type="scientific">Urochloa decumbens</name>
    <dbReference type="NCBI Taxonomy" id="240449"/>
    <lineage>
        <taxon>Eukaryota</taxon>
        <taxon>Viridiplantae</taxon>
        <taxon>Streptophyta</taxon>
        <taxon>Embryophyta</taxon>
        <taxon>Tracheophyta</taxon>
        <taxon>Spermatophyta</taxon>
        <taxon>Magnoliopsida</taxon>
        <taxon>Liliopsida</taxon>
        <taxon>Poales</taxon>
        <taxon>Poaceae</taxon>
        <taxon>PACMAD clade</taxon>
        <taxon>Panicoideae</taxon>
        <taxon>Panicodae</taxon>
        <taxon>Paniceae</taxon>
        <taxon>Melinidinae</taxon>
        <taxon>Urochloa</taxon>
    </lineage>
</organism>
<dbReference type="Pfam" id="PF00651">
    <property type="entry name" value="BTB"/>
    <property type="match status" value="1"/>
</dbReference>
<evidence type="ECO:0000259" key="3">
    <source>
        <dbReference type="PROSITE" id="PS50097"/>
    </source>
</evidence>
<dbReference type="CDD" id="cd00121">
    <property type="entry name" value="MATH"/>
    <property type="match status" value="1"/>
</dbReference>
<dbReference type="PANTHER" id="PTHR26379">
    <property type="entry name" value="BTB/POZ AND MATH DOMAIN-CONTAINING PROTEIN 1"/>
    <property type="match status" value="1"/>
</dbReference>
<gene>
    <name evidence="5" type="ORF">URODEC1_LOCUS55290</name>
</gene>
<protein>
    <submittedName>
        <fullName evidence="5">Uncharacterized protein</fullName>
    </submittedName>
</protein>
<evidence type="ECO:0000313" key="6">
    <source>
        <dbReference type="Proteomes" id="UP001497457"/>
    </source>
</evidence>
<dbReference type="PANTHER" id="PTHR26379:SF483">
    <property type="entry name" value="OS11G0619800 PROTEIN"/>
    <property type="match status" value="1"/>
</dbReference>
<dbReference type="InterPro" id="IPR045005">
    <property type="entry name" value="BPM1-6"/>
</dbReference>
<dbReference type="PROSITE" id="PS50097">
    <property type="entry name" value="BTB"/>
    <property type="match status" value="1"/>
</dbReference>
<dbReference type="InterPro" id="IPR056423">
    <property type="entry name" value="BACK_BPM_SPOP"/>
</dbReference>
<sequence length="369" mass="41144">MPPASSSKSAGAGSTSTLVADKATGWHVLRVKDYSATKAHGVGNYIKSSPFTVGGHSWSIAYFPDGHDEKTADYIRFSLFLEPPFPNNGVKAQFKLSLLDQAGKPVPQYTMNFEMHRYTSNGPDWGCSCFIQRIDLELMYVKDDSFRIRCDLTVVMDIRPVVTTSAESPRVPQSNLHQHLGGLLTSKVGGDVTFYVGEEQYTAHKVVLAMRSTVFMAELFGPMKENTETGVRIDDMESRVFEAMLHFIYTDMLPAMDECDKMWMAQHLLVAADRYNLQRLKLICEDMLGGYINLEIVATTLVLAEQHSCQGLKEACFKFLKAPGNLNSVMESDGYQHLKTSCPSLVEDLLAMVAPFVCSRPTPKKPRLK</sequence>
<proteinExistence type="inferred from homology"/>
<dbReference type="Pfam" id="PF24570">
    <property type="entry name" value="BACK_BPM_SPOP"/>
    <property type="match status" value="1"/>
</dbReference>
<dbReference type="Gene3D" id="3.30.710.10">
    <property type="entry name" value="Potassium Channel Kv1.1, Chain A"/>
    <property type="match status" value="1"/>
</dbReference>
<evidence type="ECO:0000259" key="4">
    <source>
        <dbReference type="PROSITE" id="PS50144"/>
    </source>
</evidence>
<dbReference type="InterPro" id="IPR011333">
    <property type="entry name" value="SKP1/BTB/POZ_sf"/>
</dbReference>
<dbReference type="Gene3D" id="1.25.40.420">
    <property type="match status" value="1"/>
</dbReference>